<name>A0A0F8XRF0_9ZZZZ</name>
<feature type="non-terminal residue" evidence="1">
    <location>
        <position position="187"/>
    </location>
</feature>
<accession>A0A0F8XRF0</accession>
<reference evidence="1" key="1">
    <citation type="journal article" date="2015" name="Nature">
        <title>Complex archaea that bridge the gap between prokaryotes and eukaryotes.</title>
        <authorList>
            <person name="Spang A."/>
            <person name="Saw J.H."/>
            <person name="Jorgensen S.L."/>
            <person name="Zaremba-Niedzwiedzka K."/>
            <person name="Martijn J."/>
            <person name="Lind A.E."/>
            <person name="van Eijk R."/>
            <person name="Schleper C."/>
            <person name="Guy L."/>
            <person name="Ettema T.J."/>
        </authorList>
    </citation>
    <scope>NUCLEOTIDE SEQUENCE</scope>
</reference>
<sequence>MNQDEKRIAFSYEGLQSHLMQVYLTIKLQANDILEIGTRFSLIKAILGPFCNLTTLDFKKEFNPDLLIDISDLKQLNTLKDNTYDLILLCEVLEHISYEKLDGIFQILKNKTRKYVIISVPDQSSYINITFFGYGISNKISKVLKNIFNLFSAKVGNLISKLDYKFRKSKRKFIMRKFEVDWHTHQW</sequence>
<gene>
    <name evidence="1" type="ORF">LCGC14_2913050</name>
</gene>
<organism evidence="1">
    <name type="scientific">marine sediment metagenome</name>
    <dbReference type="NCBI Taxonomy" id="412755"/>
    <lineage>
        <taxon>unclassified sequences</taxon>
        <taxon>metagenomes</taxon>
        <taxon>ecological metagenomes</taxon>
    </lineage>
</organism>
<dbReference type="SUPFAM" id="SSF53335">
    <property type="entry name" value="S-adenosyl-L-methionine-dependent methyltransferases"/>
    <property type="match status" value="1"/>
</dbReference>
<evidence type="ECO:0008006" key="2">
    <source>
        <dbReference type="Google" id="ProtNLM"/>
    </source>
</evidence>
<comment type="caution">
    <text evidence="1">The sequence shown here is derived from an EMBL/GenBank/DDBJ whole genome shotgun (WGS) entry which is preliminary data.</text>
</comment>
<evidence type="ECO:0000313" key="1">
    <source>
        <dbReference type="EMBL" id="KKK71523.1"/>
    </source>
</evidence>
<dbReference type="AlphaFoldDB" id="A0A0F8XRF0"/>
<dbReference type="EMBL" id="LAZR01057695">
    <property type="protein sequence ID" value="KKK71523.1"/>
    <property type="molecule type" value="Genomic_DNA"/>
</dbReference>
<dbReference type="Gene3D" id="3.40.50.150">
    <property type="entry name" value="Vaccinia Virus protein VP39"/>
    <property type="match status" value="1"/>
</dbReference>
<dbReference type="InterPro" id="IPR029063">
    <property type="entry name" value="SAM-dependent_MTases_sf"/>
</dbReference>
<proteinExistence type="predicted"/>
<protein>
    <recommendedName>
        <fullName evidence="2">Methyltransferase type 11 domain-containing protein</fullName>
    </recommendedName>
</protein>